<dbReference type="AlphaFoldDB" id="E7N4Q0"/>
<dbReference type="EMBL" id="AECV01000055">
    <property type="protein sequence ID" value="EFW28844.1"/>
    <property type="molecule type" value="Genomic_DNA"/>
</dbReference>
<dbReference type="HOGENOM" id="CLU_2215609_0_0_9"/>
<evidence type="ECO:0000313" key="7">
    <source>
        <dbReference type="Proteomes" id="UP000004633"/>
    </source>
</evidence>
<proteinExistence type="predicted"/>
<accession>E7N4Q0</accession>
<dbReference type="InterPro" id="IPR006879">
    <property type="entry name" value="YdjC-like"/>
</dbReference>
<feature type="non-terminal residue" evidence="6">
    <location>
        <position position="1"/>
    </location>
</feature>
<dbReference type="GO" id="GO:0016787">
    <property type="term" value="F:hydrolase activity"/>
    <property type="evidence" value="ECO:0007669"/>
    <property type="project" value="UniProtKB-KW"/>
</dbReference>
<evidence type="ECO:0008006" key="8">
    <source>
        <dbReference type="Google" id="ProtNLM"/>
    </source>
</evidence>
<dbReference type="Proteomes" id="UP000004633">
    <property type="component" value="Unassembled WGS sequence"/>
</dbReference>
<comment type="cofactor">
    <cofactor evidence="1">
        <name>Mg(2+)</name>
        <dbReference type="ChEBI" id="CHEBI:18420"/>
    </cofactor>
</comment>
<keyword evidence="7" id="KW-1185">Reference proteome</keyword>
<dbReference type="GO" id="GO:0005975">
    <property type="term" value="P:carbohydrate metabolic process"/>
    <property type="evidence" value="ECO:0007669"/>
    <property type="project" value="InterPro"/>
</dbReference>
<gene>
    <name evidence="6" type="ORF">HMPREF9555_01960</name>
</gene>
<evidence type="ECO:0000256" key="2">
    <source>
        <dbReference type="ARBA" id="ARBA00022723"/>
    </source>
</evidence>
<evidence type="ECO:0000313" key="6">
    <source>
        <dbReference type="EMBL" id="EFW28844.1"/>
    </source>
</evidence>
<protein>
    <recommendedName>
        <fullName evidence="8">ChbG/HpnK family deacetylase</fullName>
    </recommendedName>
</protein>
<keyword evidence="4" id="KW-0460">Magnesium</keyword>
<keyword evidence="5" id="KW-0119">Carbohydrate metabolism</keyword>
<dbReference type="SUPFAM" id="SSF88713">
    <property type="entry name" value="Glycoside hydrolase/deacetylase"/>
    <property type="match status" value="1"/>
</dbReference>
<evidence type="ECO:0000256" key="5">
    <source>
        <dbReference type="ARBA" id="ARBA00023277"/>
    </source>
</evidence>
<dbReference type="RefSeq" id="WP_009350608.1">
    <property type="nucleotide sequence ID" value="NZ_GL638155.1"/>
</dbReference>
<keyword evidence="3" id="KW-0378">Hydrolase</keyword>
<organism evidence="6 7">
    <name type="scientific">Selenomonas artemidis F0399</name>
    <dbReference type="NCBI Taxonomy" id="749551"/>
    <lineage>
        <taxon>Bacteria</taxon>
        <taxon>Bacillati</taxon>
        <taxon>Bacillota</taxon>
        <taxon>Negativicutes</taxon>
        <taxon>Selenomonadales</taxon>
        <taxon>Selenomonadaceae</taxon>
        <taxon>Selenomonas</taxon>
    </lineage>
</organism>
<evidence type="ECO:0000256" key="4">
    <source>
        <dbReference type="ARBA" id="ARBA00022842"/>
    </source>
</evidence>
<dbReference type="InterPro" id="IPR011330">
    <property type="entry name" value="Glyco_hydro/deAcase_b/a-brl"/>
</dbReference>
<sequence>TVLARRAAVMARRHGIRTPDRFAGIVAGEAVDTRVLTEIVRASVDGVTEVMMHPGTDNAVLIPACLWDHDFEAELRAVCAPEVHDAFRAAGAEPVNFRVFMGGESA</sequence>
<keyword evidence="2" id="KW-0479">Metal-binding</keyword>
<reference evidence="6 7" key="1">
    <citation type="submission" date="2010-08" db="EMBL/GenBank/DDBJ databases">
        <authorList>
            <person name="Weinstock G."/>
            <person name="Sodergren E."/>
            <person name="Clifton S."/>
            <person name="Fulton L."/>
            <person name="Fulton B."/>
            <person name="Courtney L."/>
            <person name="Fronick C."/>
            <person name="Harrison M."/>
            <person name="Strong C."/>
            <person name="Farmer C."/>
            <person name="Delahaunty K."/>
            <person name="Markovic C."/>
            <person name="Hall O."/>
            <person name="Minx P."/>
            <person name="Tomlinson C."/>
            <person name="Mitreva M."/>
            <person name="Hou S."/>
            <person name="Chen J."/>
            <person name="Wollam A."/>
            <person name="Pepin K.H."/>
            <person name="Johnson M."/>
            <person name="Bhonagiri V."/>
            <person name="Zhang X."/>
            <person name="Suruliraj S."/>
            <person name="Warren W."/>
            <person name="Chinwalla A."/>
            <person name="Mardis E.R."/>
            <person name="Wilson R.K."/>
        </authorList>
    </citation>
    <scope>NUCLEOTIDE SEQUENCE [LARGE SCALE GENOMIC DNA]</scope>
    <source>
        <strain evidence="6 7">F0399</strain>
    </source>
</reference>
<comment type="caution">
    <text evidence="6">The sequence shown here is derived from an EMBL/GenBank/DDBJ whole genome shotgun (WGS) entry which is preliminary data.</text>
</comment>
<dbReference type="Pfam" id="PF04794">
    <property type="entry name" value="YdjC"/>
    <property type="match status" value="1"/>
</dbReference>
<evidence type="ECO:0000256" key="3">
    <source>
        <dbReference type="ARBA" id="ARBA00022801"/>
    </source>
</evidence>
<name>E7N4Q0_9FIRM</name>
<dbReference type="GO" id="GO:0046872">
    <property type="term" value="F:metal ion binding"/>
    <property type="evidence" value="ECO:0007669"/>
    <property type="project" value="UniProtKB-KW"/>
</dbReference>
<evidence type="ECO:0000256" key="1">
    <source>
        <dbReference type="ARBA" id="ARBA00001946"/>
    </source>
</evidence>
<dbReference type="Gene3D" id="3.20.20.370">
    <property type="entry name" value="Glycoside hydrolase/deacetylase"/>
    <property type="match status" value="1"/>
</dbReference>